<dbReference type="Pfam" id="PF09058">
    <property type="entry name" value="L27_1"/>
    <property type="match status" value="1"/>
</dbReference>
<accession>A0A1A9V0K5</accession>
<dbReference type="SUPFAM" id="SSF101288">
    <property type="entry name" value="L27 domain"/>
    <property type="match status" value="1"/>
</dbReference>
<evidence type="ECO:0000259" key="2">
    <source>
        <dbReference type="PROSITE" id="PS51022"/>
    </source>
</evidence>
<dbReference type="SMART" id="SM00569">
    <property type="entry name" value="L27"/>
    <property type="match status" value="1"/>
</dbReference>
<sequence length="316" mass="36372">MAGYLRRALNESKDISIDIGSINGIDNIKANSDLVLNINPSDNDDNDDNNDDDDDDDDNENDNDDNICATESLLNKKESIENTITKEINNSQNHLTQKRNDIKINCSDLTSELSSYETPLLLMDDGIHMKQLQVERYDRSPRRSPKADAEFFYSVNDLLDYDNRRRHHIHTPDVESGYFEKSEEELENSPPKCDPILSDDLGYELNRFELLIDSINQHSSKSRNRTERGYWSTIFGQASENELYDDMNDEKKAHRALELLEDYHSRLSEPQDRALRIAIERVIRIFKSRLFQALLDGCTQLMAKHDNVLSAANAIL</sequence>
<keyword evidence="4" id="KW-1185">Reference proteome</keyword>
<organism evidence="3 4">
    <name type="scientific">Glossina austeni</name>
    <name type="common">Savannah tsetse fly</name>
    <dbReference type="NCBI Taxonomy" id="7395"/>
    <lineage>
        <taxon>Eukaryota</taxon>
        <taxon>Metazoa</taxon>
        <taxon>Ecdysozoa</taxon>
        <taxon>Arthropoda</taxon>
        <taxon>Hexapoda</taxon>
        <taxon>Insecta</taxon>
        <taxon>Pterygota</taxon>
        <taxon>Neoptera</taxon>
        <taxon>Endopterygota</taxon>
        <taxon>Diptera</taxon>
        <taxon>Brachycera</taxon>
        <taxon>Muscomorpha</taxon>
        <taxon>Hippoboscoidea</taxon>
        <taxon>Glossinidae</taxon>
        <taxon>Glossina</taxon>
    </lineage>
</organism>
<dbReference type="InterPro" id="IPR015143">
    <property type="entry name" value="L27_1"/>
</dbReference>
<protein>
    <submittedName>
        <fullName evidence="3">L27 domain-containing protein</fullName>
    </submittedName>
</protein>
<feature type="compositionally biased region" description="Acidic residues" evidence="1">
    <location>
        <begin position="42"/>
        <end position="65"/>
    </location>
</feature>
<name>A0A1A9V0K5_GLOAU</name>
<dbReference type="Gene3D" id="1.10.287.470">
    <property type="entry name" value="Helix hairpin bin"/>
    <property type="match status" value="1"/>
</dbReference>
<dbReference type="InterPro" id="IPR036892">
    <property type="entry name" value="L27_dom_sf"/>
</dbReference>
<feature type="region of interest" description="Disordered" evidence="1">
    <location>
        <begin position="37"/>
        <end position="67"/>
    </location>
</feature>
<evidence type="ECO:0000313" key="4">
    <source>
        <dbReference type="Proteomes" id="UP000078200"/>
    </source>
</evidence>
<reference evidence="3" key="1">
    <citation type="submission" date="2020-05" db="UniProtKB">
        <authorList>
            <consortium name="EnsemblMetazoa"/>
        </authorList>
    </citation>
    <scope>IDENTIFICATION</scope>
    <source>
        <strain evidence="3">TTRI</strain>
    </source>
</reference>
<dbReference type="GO" id="GO:0030054">
    <property type="term" value="C:cell junction"/>
    <property type="evidence" value="ECO:0007669"/>
    <property type="project" value="UniProtKB-ARBA"/>
</dbReference>
<dbReference type="EnsemblMetazoa" id="GAUT021818-RA">
    <property type="protein sequence ID" value="GAUT021818-PA"/>
    <property type="gene ID" value="GAUT021818"/>
</dbReference>
<dbReference type="STRING" id="7395.A0A1A9V0K5"/>
<dbReference type="InterPro" id="IPR004172">
    <property type="entry name" value="L27_dom"/>
</dbReference>
<evidence type="ECO:0000256" key="1">
    <source>
        <dbReference type="SAM" id="MobiDB-lite"/>
    </source>
</evidence>
<dbReference type="AlphaFoldDB" id="A0A1A9V0K5"/>
<dbReference type="PROSITE" id="PS51022">
    <property type="entry name" value="L27"/>
    <property type="match status" value="1"/>
</dbReference>
<proteinExistence type="predicted"/>
<feature type="domain" description="L27" evidence="2">
    <location>
        <begin position="249"/>
        <end position="309"/>
    </location>
</feature>
<dbReference type="VEuPathDB" id="VectorBase:GAUT021818"/>
<dbReference type="Proteomes" id="UP000078200">
    <property type="component" value="Unassembled WGS sequence"/>
</dbReference>
<evidence type="ECO:0000313" key="3">
    <source>
        <dbReference type="EnsemblMetazoa" id="GAUT021818-PA"/>
    </source>
</evidence>